<keyword evidence="2" id="KW-0614">Plasmid</keyword>
<proteinExistence type="predicted"/>
<reference evidence="3" key="2">
    <citation type="journal article" date="2019" name="Int. J. Syst. Evol. Microbiol.">
        <title>The Global Catalogue of Microorganisms (GCM) 10K type strain sequencing project: providing services to taxonomists for standard genome sequencing and annotation.</title>
        <authorList>
            <consortium name="The Broad Institute Genomics Platform"/>
            <consortium name="The Broad Institute Genome Sequencing Center for Infectious Disease"/>
            <person name="Wu L."/>
            <person name="Ma J."/>
        </authorList>
    </citation>
    <scope>NUCLEOTIDE SEQUENCE [LARGE SCALE GENOMIC DNA]</scope>
    <source>
        <strain evidence="3">NBRC 108728</strain>
    </source>
</reference>
<geneLocation type="plasmid" evidence="2 3">
    <name>pNBRC108728a</name>
</geneLocation>
<evidence type="ECO:0000313" key="2">
    <source>
        <dbReference type="EMBL" id="BDZ52578.1"/>
    </source>
</evidence>
<reference evidence="2" key="3">
    <citation type="submission" date="2023-02" db="EMBL/GenBank/DDBJ databases">
        <authorList>
            <person name="Sun Q."/>
            <person name="Mori K."/>
        </authorList>
    </citation>
    <scope>NUCLEOTIDE SEQUENCE</scope>
    <source>
        <strain evidence="2">NBRC 108728</strain>
        <plasmid evidence="2">pNBRC108728a</plasmid>
    </source>
</reference>
<evidence type="ECO:0000313" key="3">
    <source>
        <dbReference type="Proteomes" id="UP001321486"/>
    </source>
</evidence>
<dbReference type="EMBL" id="AP027732">
    <property type="protein sequence ID" value="BDZ50517.1"/>
    <property type="molecule type" value="Genomic_DNA"/>
</dbReference>
<name>A0ABN6Y995_9MICO</name>
<protein>
    <submittedName>
        <fullName evidence="2">Uncharacterized protein</fullName>
    </submittedName>
</protein>
<dbReference type="EMBL" id="AP027733">
    <property type="protein sequence ID" value="BDZ52578.1"/>
    <property type="molecule type" value="Genomic_DNA"/>
</dbReference>
<dbReference type="Proteomes" id="UP001321486">
    <property type="component" value="Plasmid pNBRC108728a"/>
</dbReference>
<accession>A0ABN6Y995</accession>
<reference evidence="2" key="1">
    <citation type="journal article" date="2014" name="Int. J. Syst. Evol. Microbiol.">
        <title>Complete genome of a new Firmicutes species belonging to the dominant human colonic microbiota ('Ruminococcus bicirculans') reveals two chromosomes and a selective capacity to utilize plant glucans.</title>
        <authorList>
            <consortium name="NISC Comparative Sequencing Program"/>
            <person name="Wegmann U."/>
            <person name="Louis P."/>
            <person name="Goesmann A."/>
            <person name="Henrissat B."/>
            <person name="Duncan S.H."/>
            <person name="Flint H.J."/>
        </authorList>
    </citation>
    <scope>NUCLEOTIDE SEQUENCE</scope>
    <source>
        <strain evidence="2">NBRC 108728</strain>
    </source>
</reference>
<evidence type="ECO:0000313" key="1">
    <source>
        <dbReference type="EMBL" id="BDZ50517.1"/>
    </source>
</evidence>
<organism evidence="2 3">
    <name type="scientific">Frondihabitans sucicola</name>
    <dbReference type="NCBI Taxonomy" id="1268041"/>
    <lineage>
        <taxon>Bacteria</taxon>
        <taxon>Bacillati</taxon>
        <taxon>Actinomycetota</taxon>
        <taxon>Actinomycetes</taxon>
        <taxon>Micrococcales</taxon>
        <taxon>Microbacteriaceae</taxon>
        <taxon>Frondihabitans</taxon>
    </lineage>
</organism>
<gene>
    <name evidence="1" type="ORF">GCM10025867_27580</name>
    <name evidence="2" type="ORF">GCM10025867_48190</name>
</gene>
<keyword evidence="3" id="KW-1185">Reference proteome</keyword>
<dbReference type="Proteomes" id="UP001321486">
    <property type="component" value="Chromosome"/>
</dbReference>
<sequence>MTDRPTEARLEADASLRRDSQGLHALLHSGDVDSETGWAAVNSALRSAPGPGASMLTEDVRSFLVDSGIVTSTQLSDAEEAARSGQLHVELAGSLILNIASAFVPQSLASYLNIPLQQVDAWLASGLLSAFFVGNLVLIPAWQIDSSTHTGLLNSLQGLHDLEDAKRIHDLGDFMYDAQPTLRRHAAATPVGWLSSGGDMQPVLNALNDLQRTIADRSGV</sequence>